<evidence type="ECO:0000313" key="2">
    <source>
        <dbReference type="EMBL" id="CAH0023708.1"/>
    </source>
</evidence>
<reference evidence="2" key="1">
    <citation type="submission" date="2021-10" db="EMBL/GenBank/DDBJ databases">
        <authorList>
            <person name="Piombo E."/>
        </authorList>
    </citation>
    <scope>NUCLEOTIDE SEQUENCE</scope>
</reference>
<feature type="domain" description="DUF6546" evidence="1">
    <location>
        <begin position="277"/>
        <end position="470"/>
    </location>
</feature>
<name>A0A9N9YHB2_9HYPO</name>
<dbReference type="AlphaFoldDB" id="A0A9N9YHB2"/>
<accession>A0A9N9YHB2</accession>
<evidence type="ECO:0000259" key="1">
    <source>
        <dbReference type="Pfam" id="PF20183"/>
    </source>
</evidence>
<comment type="caution">
    <text evidence="2">The sequence shown here is derived from an EMBL/GenBank/DDBJ whole genome shotgun (WGS) entry which is preliminary data.</text>
</comment>
<proteinExistence type="predicted"/>
<dbReference type="Pfam" id="PF20183">
    <property type="entry name" value="DUF6546"/>
    <property type="match status" value="1"/>
</dbReference>
<keyword evidence="3" id="KW-1185">Reference proteome</keyword>
<gene>
    <name evidence="2" type="ORF">CRHIZ90672A_00000117</name>
</gene>
<dbReference type="Proteomes" id="UP000696573">
    <property type="component" value="Unassembled WGS sequence"/>
</dbReference>
<dbReference type="OrthoDB" id="4802432at2759"/>
<evidence type="ECO:0000313" key="3">
    <source>
        <dbReference type="Proteomes" id="UP000696573"/>
    </source>
</evidence>
<organism evidence="2 3">
    <name type="scientific">Clonostachys rhizophaga</name>
    <dbReference type="NCBI Taxonomy" id="160324"/>
    <lineage>
        <taxon>Eukaryota</taxon>
        <taxon>Fungi</taxon>
        <taxon>Dikarya</taxon>
        <taxon>Ascomycota</taxon>
        <taxon>Pezizomycotina</taxon>
        <taxon>Sordariomycetes</taxon>
        <taxon>Hypocreomycetidae</taxon>
        <taxon>Hypocreales</taxon>
        <taxon>Bionectriaceae</taxon>
        <taxon>Clonostachys</taxon>
    </lineage>
</organism>
<dbReference type="EMBL" id="CABFNQ020000694">
    <property type="protein sequence ID" value="CAH0023708.1"/>
    <property type="molecule type" value="Genomic_DNA"/>
</dbReference>
<sequence length="494" mass="57384">MATWSSLAPEIRLMVLDALVSDGCRLAHLVTVSREWQSVIEPHIFSWITLTVSRLADLNQITHRNRHLVKSLYLAIELETYDCMKCKGQIDGLSYKDNRLVTTCIENLFSSLSTWKQDTSNLMLDISIYSPSDSEHWFKYLTFEPDVSTQNFEQYLKEKQRALHESSDRQHGWNAACQESLPELYAIETVFEEIMGEGPFDSEEEEFEWWSKLPFIPAVTGIRLRQQTRRRWKPAALERLFSRFPRLEKIHHEPWREWDRAIERFTDSAYERMFKSLPNVKRLVLFENFNQEYPARIYYAEALRIPSSAVGRAIGLASLKLDILSASFILDAADFFTITTGHTNWPFLTSLSLTSNLLMPDASTTELSSMLELAASAAKRMPKLRVMEIWNGRKGVAAVFRYQRDHGITWRATWDMDFESNVKKSWKSVWQMRRSSSEWTITKEVIGCGKDIQSHGDAIIQLQLINEILRPISLQQIQIEHKMRAASGMCLDRH</sequence>
<dbReference type="InterPro" id="IPR046676">
    <property type="entry name" value="DUF6546"/>
</dbReference>
<protein>
    <recommendedName>
        <fullName evidence="1">DUF6546 domain-containing protein</fullName>
    </recommendedName>
</protein>